<proteinExistence type="predicted"/>
<dbReference type="Gene3D" id="3.20.20.140">
    <property type="entry name" value="Metal-dependent hydrolases"/>
    <property type="match status" value="1"/>
</dbReference>
<sequence length="475" mass="50355">MLIDWSLIATREADALHDTIVDVEGWAMPLDAAAQSADYFLLSAEAPCCGGCVSRNPAASIEVFAAQPMPVGDVTRVRGRLMRLQDDPAGWRYQLVDAALAPGQPAAGSPRISRRVFLAAGAAMGLAACAPGRFANYTDAPSEASSMWTPPAGTLTIDMHSHAGRVIVSRDPKIGANRPFLPVAEPMRAGGMQVICLAIVTDTTAVHVGAGGNRFEAFRTPEPGELYQLGMTEFARAQRLIEREQLQVVTDAASLAAMGTQGPSVIIASEGADFLEGRIERVDEAYTQHRLRHLQLTHYRVNELGDIQTEPPVHGGLTDFGADVVRRCNALGIVVDVAHGTYDLVKRAAATTTKPPVLSHTALSRAPRSRSRLISADHARAVADTGGVIGVWPNAADFPNLDAMALGIKRMADVVGVAHVGLGTDMLGFIRPPVFTGYAQLPALATALLKAGFTSVEVGQILGGNYRRVFEATVG</sequence>
<dbReference type="Pfam" id="PF01244">
    <property type="entry name" value="Peptidase_M19"/>
    <property type="match status" value="1"/>
</dbReference>
<dbReference type="AlphaFoldDB" id="A0AAD2BUR9"/>
<keyword evidence="3" id="KW-1185">Reference proteome</keyword>
<organism evidence="1 4">
    <name type="scientific">Ralstonia flatus</name>
    <dbReference type="NCBI Taxonomy" id="3058601"/>
    <lineage>
        <taxon>Bacteria</taxon>
        <taxon>Pseudomonadati</taxon>
        <taxon>Pseudomonadota</taxon>
        <taxon>Betaproteobacteria</taxon>
        <taxon>Burkholderiales</taxon>
        <taxon>Burkholderiaceae</taxon>
        <taxon>Ralstonia</taxon>
    </lineage>
</organism>
<evidence type="ECO:0008006" key="5">
    <source>
        <dbReference type="Google" id="ProtNLM"/>
    </source>
</evidence>
<evidence type="ECO:0000313" key="1">
    <source>
        <dbReference type="EMBL" id="CAJ0853363.1"/>
    </source>
</evidence>
<evidence type="ECO:0000313" key="2">
    <source>
        <dbReference type="EMBL" id="CAJ0866440.1"/>
    </source>
</evidence>
<protein>
    <recommendedName>
        <fullName evidence="5">Membrane dipeptidase</fullName>
    </recommendedName>
</protein>
<dbReference type="SUPFAM" id="SSF51556">
    <property type="entry name" value="Metallo-dependent hydrolases"/>
    <property type="match status" value="1"/>
</dbReference>
<dbReference type="Proteomes" id="UP001190491">
    <property type="component" value="Unassembled WGS sequence"/>
</dbReference>
<dbReference type="InterPro" id="IPR032466">
    <property type="entry name" value="Metal_Hydrolase"/>
</dbReference>
<evidence type="ECO:0000313" key="3">
    <source>
        <dbReference type="Proteomes" id="UP001189792"/>
    </source>
</evidence>
<dbReference type="EMBL" id="CAUDLI010000002">
    <property type="protein sequence ID" value="CAJ0866440.1"/>
    <property type="molecule type" value="Genomic_DNA"/>
</dbReference>
<dbReference type="GO" id="GO:0006508">
    <property type="term" value="P:proteolysis"/>
    <property type="evidence" value="ECO:0007669"/>
    <property type="project" value="InterPro"/>
</dbReference>
<dbReference type="InterPro" id="IPR008257">
    <property type="entry name" value="Pept_M19"/>
</dbReference>
<dbReference type="PROSITE" id="PS51365">
    <property type="entry name" value="RENAL_DIPEPTIDASE_2"/>
    <property type="match status" value="1"/>
</dbReference>
<dbReference type="PANTHER" id="PTHR10443">
    <property type="entry name" value="MICROSOMAL DIPEPTIDASE"/>
    <property type="match status" value="1"/>
</dbReference>
<evidence type="ECO:0000313" key="4">
    <source>
        <dbReference type="Proteomes" id="UP001190491"/>
    </source>
</evidence>
<dbReference type="Proteomes" id="UP001189792">
    <property type="component" value="Unassembled WGS sequence"/>
</dbReference>
<dbReference type="GO" id="GO:0070573">
    <property type="term" value="F:metallodipeptidase activity"/>
    <property type="evidence" value="ECO:0007669"/>
    <property type="project" value="InterPro"/>
</dbReference>
<accession>A0AAD2BUR9</accession>
<dbReference type="EMBL" id="CAUDKO010000002">
    <property type="protein sequence ID" value="CAJ0853363.1"/>
    <property type="molecule type" value="Genomic_DNA"/>
</dbReference>
<comment type="caution">
    <text evidence="1">The sequence shown here is derived from an EMBL/GenBank/DDBJ whole genome shotgun (WGS) entry which is preliminary data.</text>
</comment>
<name>A0AAD2BUR9_9RALS</name>
<reference evidence="1 3" key="1">
    <citation type="submission" date="2023-07" db="EMBL/GenBank/DDBJ databases">
        <authorList>
            <person name="Peeters C."/>
        </authorList>
    </citation>
    <scope>NUCLEOTIDE SEQUENCE</scope>
    <source>
        <strain evidence="2 3">LMG 32965</strain>
        <strain evidence="1">R-77567</strain>
    </source>
</reference>
<dbReference type="PANTHER" id="PTHR10443:SF12">
    <property type="entry name" value="DIPEPTIDASE"/>
    <property type="match status" value="1"/>
</dbReference>
<dbReference type="RefSeq" id="WP_206273561.1">
    <property type="nucleotide sequence ID" value="NZ_CAUDKO010000002.1"/>
</dbReference>
<gene>
    <name evidence="2" type="ORF">R77564_01290</name>
    <name evidence="1" type="ORF">R77567_00813</name>
</gene>